<gene>
    <name evidence="1" type="ORF">CRG98_025533</name>
</gene>
<accession>A0A2I0JCR7</accession>
<protein>
    <submittedName>
        <fullName evidence="1">Uncharacterized protein</fullName>
    </submittedName>
</protein>
<evidence type="ECO:0000313" key="1">
    <source>
        <dbReference type="EMBL" id="PKI54039.1"/>
    </source>
</evidence>
<dbReference type="Proteomes" id="UP000233551">
    <property type="component" value="Unassembled WGS sequence"/>
</dbReference>
<keyword evidence="2" id="KW-1185">Reference proteome</keyword>
<sequence>MFHATLKGAYYSHLMGYTSSFSEMIMAGKQVDLSIKLGRVEGSVKKKEGESSRETTVMAAPIDGKKGKETAVNGINPGHLGPQQYSMNFTSAPPDAPAYALLPMHYQPQHLA</sequence>
<name>A0A2I0JCR7_PUNGR</name>
<proteinExistence type="predicted"/>
<evidence type="ECO:0000313" key="2">
    <source>
        <dbReference type="Proteomes" id="UP000233551"/>
    </source>
</evidence>
<reference evidence="1 2" key="1">
    <citation type="submission" date="2017-11" db="EMBL/GenBank/DDBJ databases">
        <title>De-novo sequencing of pomegranate (Punica granatum L.) genome.</title>
        <authorList>
            <person name="Akparov Z."/>
            <person name="Amiraslanov A."/>
            <person name="Hajiyeva S."/>
            <person name="Abbasov M."/>
            <person name="Kaur K."/>
            <person name="Hamwieh A."/>
            <person name="Solovyev V."/>
            <person name="Salamov A."/>
            <person name="Braich B."/>
            <person name="Kosarev P."/>
            <person name="Mahmoud A."/>
            <person name="Hajiyev E."/>
            <person name="Babayeva S."/>
            <person name="Izzatullayeva V."/>
            <person name="Mammadov A."/>
            <person name="Mammadov A."/>
            <person name="Sharifova S."/>
            <person name="Ojaghi J."/>
            <person name="Eynullazada K."/>
            <person name="Bayramov B."/>
            <person name="Abdulazimova A."/>
            <person name="Shahmuradov I."/>
        </authorList>
    </citation>
    <scope>NUCLEOTIDE SEQUENCE [LARGE SCALE GENOMIC DNA]</scope>
    <source>
        <strain evidence="2">cv. AG2017</strain>
        <tissue evidence="1">Leaf</tissue>
    </source>
</reference>
<dbReference type="EMBL" id="PGOL01001813">
    <property type="protein sequence ID" value="PKI54039.1"/>
    <property type="molecule type" value="Genomic_DNA"/>
</dbReference>
<comment type="caution">
    <text evidence="1">The sequence shown here is derived from an EMBL/GenBank/DDBJ whole genome shotgun (WGS) entry which is preliminary data.</text>
</comment>
<dbReference type="AlphaFoldDB" id="A0A2I0JCR7"/>
<organism evidence="1 2">
    <name type="scientific">Punica granatum</name>
    <name type="common">Pomegranate</name>
    <dbReference type="NCBI Taxonomy" id="22663"/>
    <lineage>
        <taxon>Eukaryota</taxon>
        <taxon>Viridiplantae</taxon>
        <taxon>Streptophyta</taxon>
        <taxon>Embryophyta</taxon>
        <taxon>Tracheophyta</taxon>
        <taxon>Spermatophyta</taxon>
        <taxon>Magnoliopsida</taxon>
        <taxon>eudicotyledons</taxon>
        <taxon>Gunneridae</taxon>
        <taxon>Pentapetalae</taxon>
        <taxon>rosids</taxon>
        <taxon>malvids</taxon>
        <taxon>Myrtales</taxon>
        <taxon>Lythraceae</taxon>
        <taxon>Punica</taxon>
    </lineage>
</organism>